<dbReference type="AlphaFoldDB" id="A0A564FTX2"/>
<dbReference type="EMBL" id="CABFVH010000003">
    <property type="protein sequence ID" value="VUF11248.1"/>
    <property type="molecule type" value="Genomic_DNA"/>
</dbReference>
<dbReference type="Proteomes" id="UP001055303">
    <property type="component" value="Unassembled WGS sequence"/>
</dbReference>
<accession>A0A564FTX2</accession>
<name>A0A564FTX2_9HYPH</name>
<reference evidence="1" key="3">
    <citation type="submission" date="2021-08" db="EMBL/GenBank/DDBJ databases">
        <authorList>
            <person name="Tani A."/>
            <person name="Ola A."/>
            <person name="Ogura Y."/>
            <person name="Katsura K."/>
            <person name="Hayashi T."/>
        </authorList>
    </citation>
    <scope>NUCLEOTIDE SEQUENCE</scope>
    <source>
        <strain evidence="1">DSM 22415</strain>
    </source>
</reference>
<evidence type="ECO:0000313" key="4">
    <source>
        <dbReference type="Proteomes" id="UP001055303"/>
    </source>
</evidence>
<evidence type="ECO:0000313" key="1">
    <source>
        <dbReference type="EMBL" id="GJD57456.1"/>
    </source>
</evidence>
<organism evidence="2 3">
    <name type="scientific">Methylobacterium dankookense</name>
    <dbReference type="NCBI Taxonomy" id="560405"/>
    <lineage>
        <taxon>Bacteria</taxon>
        <taxon>Pseudomonadati</taxon>
        <taxon>Pseudomonadota</taxon>
        <taxon>Alphaproteobacteria</taxon>
        <taxon>Hyphomicrobiales</taxon>
        <taxon>Methylobacteriaceae</taxon>
        <taxon>Methylobacterium</taxon>
    </lineage>
</organism>
<protein>
    <submittedName>
        <fullName evidence="2">Uncharacterized protein</fullName>
    </submittedName>
</protein>
<reference evidence="2 3" key="1">
    <citation type="submission" date="2019-06" db="EMBL/GenBank/DDBJ databases">
        <authorList>
            <person name="Rodrigo-Torres L."/>
            <person name="Arahal R. D."/>
            <person name="Lucena T."/>
        </authorList>
    </citation>
    <scope>NUCLEOTIDE SEQUENCE [LARGE SCALE GENOMIC DNA]</scope>
    <source>
        <strain evidence="2 3">SW08-7</strain>
    </source>
</reference>
<sequence>MLVRAARMLLDNGVLWPPNVEHLIMEVAERVGQAKAASEGTVVSAE</sequence>
<evidence type="ECO:0000313" key="2">
    <source>
        <dbReference type="EMBL" id="VUF11248.1"/>
    </source>
</evidence>
<reference evidence="1" key="2">
    <citation type="journal article" date="2021" name="Front. Microbiol.">
        <title>Comprehensive Comparative Genomics and Phenotyping of Methylobacterium Species.</title>
        <authorList>
            <person name="Alessa O."/>
            <person name="Ogura Y."/>
            <person name="Fujitani Y."/>
            <person name="Takami H."/>
            <person name="Hayashi T."/>
            <person name="Sahin N."/>
            <person name="Tani A."/>
        </authorList>
    </citation>
    <scope>NUCLEOTIDE SEQUENCE</scope>
    <source>
        <strain evidence="1">DSM 22415</strain>
    </source>
</reference>
<proteinExistence type="predicted"/>
<dbReference type="EMBL" id="BPQI01000102">
    <property type="protein sequence ID" value="GJD57456.1"/>
    <property type="molecule type" value="Genomic_DNA"/>
</dbReference>
<dbReference type="Proteomes" id="UP000401717">
    <property type="component" value="Unassembled WGS sequence"/>
</dbReference>
<evidence type="ECO:0000313" key="3">
    <source>
        <dbReference type="Proteomes" id="UP000401717"/>
    </source>
</evidence>
<keyword evidence="4" id="KW-1185">Reference proteome</keyword>
<gene>
    <name evidence="1" type="ORF">IFDJLNFL_3357</name>
    <name evidence="2" type="ORF">MTDSW087_00925</name>
</gene>